<organism evidence="1 2">
    <name type="scientific">Microvirga arabica</name>
    <dbReference type="NCBI Taxonomy" id="1128671"/>
    <lineage>
        <taxon>Bacteria</taxon>
        <taxon>Pseudomonadati</taxon>
        <taxon>Pseudomonadota</taxon>
        <taxon>Alphaproteobacteria</taxon>
        <taxon>Hyphomicrobiales</taxon>
        <taxon>Methylobacteriaceae</taxon>
        <taxon>Microvirga</taxon>
    </lineage>
</organism>
<comment type="caution">
    <text evidence="1">The sequence shown here is derived from an EMBL/GenBank/DDBJ whole genome shotgun (WGS) entry which is preliminary data.</text>
</comment>
<evidence type="ECO:0008006" key="3">
    <source>
        <dbReference type="Google" id="ProtNLM"/>
    </source>
</evidence>
<evidence type="ECO:0000313" key="2">
    <source>
        <dbReference type="Proteomes" id="UP001593940"/>
    </source>
</evidence>
<protein>
    <recommendedName>
        <fullName evidence="3">SGNH/GDSL hydrolase family protein</fullName>
    </recommendedName>
</protein>
<proteinExistence type="predicted"/>
<reference evidence="1 2" key="1">
    <citation type="submission" date="2024-09" db="EMBL/GenBank/DDBJ databases">
        <title>Nodulacao em especies de Leguminosae Basais da Amazonia e Caracterizacao dos Rizobios e Bacterias Associadas aos Nodulos.</title>
        <authorList>
            <person name="Jambeiro I.C.A."/>
            <person name="Lopes I.S."/>
            <person name="Aguiar E.R.G.R."/>
            <person name="Santos A.F.J."/>
            <person name="Dos Santos J.M.F."/>
            <person name="Gross E."/>
        </authorList>
    </citation>
    <scope>NUCLEOTIDE SEQUENCE [LARGE SCALE GENOMIC DNA]</scope>
    <source>
        <strain evidence="1 2">BRUESC1165</strain>
    </source>
</reference>
<dbReference type="RefSeq" id="WP_377030998.1">
    <property type="nucleotide sequence ID" value="NZ_JBHOMY010000088.1"/>
</dbReference>
<sequence>MAWRQFDGEPFASRLGQRQILNGASGFLKIHQTRFLTTFYMEHFAHLKTIILMLGPPDFENCTSEPAELFNLDDAGGYAFGHDLAGPLYLRYFAPVFYLRRVRNHEGRWAPLTGDLWMDKYGSGPMQWTSNMMDGLRYGALRYDSACTDALLAMLSEIKAKGVRPVVVFPPVHPEYRQRHPETIPRMKQIAERIGEQVREGVDFFDMSESGFGSSDFYDAVHLQWPAVQRFSQKLAELVLSRSAAGTPSDTTRLTADAAIIPATITSQTEP</sequence>
<dbReference type="SUPFAM" id="SSF52266">
    <property type="entry name" value="SGNH hydrolase"/>
    <property type="match status" value="1"/>
</dbReference>
<name>A0ABV6YDG5_9HYPH</name>
<dbReference type="Proteomes" id="UP001593940">
    <property type="component" value="Unassembled WGS sequence"/>
</dbReference>
<evidence type="ECO:0000313" key="1">
    <source>
        <dbReference type="EMBL" id="MFC1459322.1"/>
    </source>
</evidence>
<keyword evidence="2" id="KW-1185">Reference proteome</keyword>
<dbReference type="EMBL" id="JBHOMY010000088">
    <property type="protein sequence ID" value="MFC1459322.1"/>
    <property type="molecule type" value="Genomic_DNA"/>
</dbReference>
<gene>
    <name evidence="1" type="ORF">ACETIH_21975</name>
</gene>
<accession>A0ABV6YDG5</accession>